<evidence type="ECO:0000256" key="1">
    <source>
        <dbReference type="SAM" id="SignalP"/>
    </source>
</evidence>
<dbReference type="AlphaFoldDB" id="A0A9Q1CU56"/>
<dbReference type="InterPro" id="IPR013783">
    <property type="entry name" value="Ig-like_fold"/>
</dbReference>
<evidence type="ECO:0008006" key="4">
    <source>
        <dbReference type="Google" id="ProtNLM"/>
    </source>
</evidence>
<protein>
    <recommendedName>
        <fullName evidence="4">Ig-like domain-containing protein</fullName>
    </recommendedName>
</protein>
<proteinExistence type="predicted"/>
<dbReference type="Gene3D" id="2.60.40.10">
    <property type="entry name" value="Immunoglobulins"/>
    <property type="match status" value="1"/>
</dbReference>
<dbReference type="Proteomes" id="UP001152320">
    <property type="component" value="Chromosome 1"/>
</dbReference>
<keyword evidence="1" id="KW-0732">Signal</keyword>
<comment type="caution">
    <text evidence="2">The sequence shown here is derived from an EMBL/GenBank/DDBJ whole genome shotgun (WGS) entry which is preliminary data.</text>
</comment>
<dbReference type="EMBL" id="JAIZAY010000001">
    <property type="protein sequence ID" value="KAJ8050784.1"/>
    <property type="molecule type" value="Genomic_DNA"/>
</dbReference>
<keyword evidence="3" id="KW-1185">Reference proteome</keyword>
<dbReference type="InterPro" id="IPR036179">
    <property type="entry name" value="Ig-like_dom_sf"/>
</dbReference>
<organism evidence="2 3">
    <name type="scientific">Holothuria leucospilota</name>
    <name type="common">Black long sea cucumber</name>
    <name type="synonym">Mertensiothuria leucospilota</name>
    <dbReference type="NCBI Taxonomy" id="206669"/>
    <lineage>
        <taxon>Eukaryota</taxon>
        <taxon>Metazoa</taxon>
        <taxon>Echinodermata</taxon>
        <taxon>Eleutherozoa</taxon>
        <taxon>Echinozoa</taxon>
        <taxon>Holothuroidea</taxon>
        <taxon>Aspidochirotacea</taxon>
        <taxon>Aspidochirotida</taxon>
        <taxon>Holothuriidae</taxon>
        <taxon>Holothuria</taxon>
    </lineage>
</organism>
<dbReference type="SUPFAM" id="SSF48726">
    <property type="entry name" value="Immunoglobulin"/>
    <property type="match status" value="1"/>
</dbReference>
<evidence type="ECO:0000313" key="2">
    <source>
        <dbReference type="EMBL" id="KAJ8050784.1"/>
    </source>
</evidence>
<feature type="chain" id="PRO_5040431970" description="Ig-like domain-containing protein" evidence="1">
    <location>
        <begin position="20"/>
        <end position="134"/>
    </location>
</feature>
<reference evidence="2" key="1">
    <citation type="submission" date="2021-10" db="EMBL/GenBank/DDBJ databases">
        <title>Tropical sea cucumber genome reveals ecological adaptation and Cuvierian tubules defense mechanism.</title>
        <authorList>
            <person name="Chen T."/>
        </authorList>
    </citation>
    <scope>NUCLEOTIDE SEQUENCE</scope>
    <source>
        <strain evidence="2">Nanhai2018</strain>
        <tissue evidence="2">Muscle</tissue>
    </source>
</reference>
<evidence type="ECO:0000313" key="3">
    <source>
        <dbReference type="Proteomes" id="UP001152320"/>
    </source>
</evidence>
<accession>A0A9Q1CU56</accession>
<gene>
    <name evidence="2" type="ORF">HOLleu_04115</name>
</gene>
<sequence>MHNVCVGVCLLLCPFAVLTSINYDPESETTRVDVLELSSVILDCPCESSEKNKWEYSSSFLVFLGTSLVDDESWTGFTLVRNYSLRIGSVKYNFEGSYVCWCKNSSKARYHLKIVETELTIVTECDQNMNITEN</sequence>
<feature type="signal peptide" evidence="1">
    <location>
        <begin position="1"/>
        <end position="19"/>
    </location>
</feature>
<name>A0A9Q1CU56_HOLLE</name>